<keyword evidence="3" id="KW-0812">Transmembrane</keyword>
<dbReference type="Proteomes" id="UP000286134">
    <property type="component" value="Unassembled WGS sequence"/>
</dbReference>
<accession>A0A420I790</accession>
<feature type="transmembrane region" description="Helical" evidence="3">
    <location>
        <begin position="376"/>
        <end position="393"/>
    </location>
</feature>
<sequence>MSSQIKKWPITLSAVSPRQSKNKISKTYRQASTLFLTRRLPESLTTMLSILNCPDGSSDPPPIYSANKIIRIKVWSLYLTILNAICELPLDEGKQTFGNTEFRALVSKVRDGSIWDEVVNNGYGGLEGDVDTDVVINLATLLLAHARSQKINQLKLESYLSSRSTPRDNQLEASQYHNHSRSQSMTNLNGFDPTRELNSLVKILELYTLHVLLRNNEWDFAREVITVSSILDEERREAFLEALDTLKTEQRQIQMREREEQQLLDEKLRQNAEELRRLNRDIEQKREEEDKMRRHKVTELDYGTESNSISCQIPSTPVQNKSTIPKKRSLHPIAQTKKGATPPKNTLLSFLNRSHLISRNICNLINILAGNLRTRPLLLFEVMAFVAGLLLLLKQRDFRHKLKNSWVKLRQTAAMAGKVSYL</sequence>
<feature type="compositionally biased region" description="Polar residues" evidence="2">
    <location>
        <begin position="171"/>
        <end position="189"/>
    </location>
</feature>
<keyword evidence="5" id="KW-1185">Reference proteome</keyword>
<dbReference type="OrthoDB" id="3981028at2759"/>
<gene>
    <name evidence="4" type="ORF">OnM2_006008</name>
</gene>
<evidence type="ECO:0000313" key="4">
    <source>
        <dbReference type="EMBL" id="RKF65539.1"/>
    </source>
</evidence>
<keyword evidence="1" id="KW-0175">Coiled coil</keyword>
<protein>
    <submittedName>
        <fullName evidence="4">Putative peroxin 26</fullName>
    </submittedName>
</protein>
<dbReference type="AlphaFoldDB" id="A0A420I790"/>
<name>A0A420I790_9PEZI</name>
<evidence type="ECO:0000313" key="5">
    <source>
        <dbReference type="Proteomes" id="UP000286134"/>
    </source>
</evidence>
<keyword evidence="3" id="KW-1133">Transmembrane helix</keyword>
<evidence type="ECO:0000256" key="1">
    <source>
        <dbReference type="SAM" id="Coils"/>
    </source>
</evidence>
<proteinExistence type="predicted"/>
<evidence type="ECO:0000256" key="3">
    <source>
        <dbReference type="SAM" id="Phobius"/>
    </source>
</evidence>
<dbReference type="EMBL" id="MCFK01000668">
    <property type="protein sequence ID" value="RKF65539.1"/>
    <property type="molecule type" value="Genomic_DNA"/>
</dbReference>
<evidence type="ECO:0000256" key="2">
    <source>
        <dbReference type="SAM" id="MobiDB-lite"/>
    </source>
</evidence>
<comment type="caution">
    <text evidence="4">The sequence shown here is derived from an EMBL/GenBank/DDBJ whole genome shotgun (WGS) entry which is preliminary data.</text>
</comment>
<reference evidence="4 5" key="1">
    <citation type="journal article" date="2018" name="BMC Genomics">
        <title>Comparative genome analyses reveal sequence features reflecting distinct modes of host-adaptation between dicot and monocot powdery mildew.</title>
        <authorList>
            <person name="Wu Y."/>
            <person name="Ma X."/>
            <person name="Pan Z."/>
            <person name="Kale S.D."/>
            <person name="Song Y."/>
            <person name="King H."/>
            <person name="Zhang Q."/>
            <person name="Presley C."/>
            <person name="Deng X."/>
            <person name="Wei C.I."/>
            <person name="Xiao S."/>
        </authorList>
    </citation>
    <scope>NUCLEOTIDE SEQUENCE [LARGE SCALE GENOMIC DNA]</scope>
    <source>
        <strain evidence="4">UMSG2</strain>
    </source>
</reference>
<feature type="region of interest" description="Disordered" evidence="2">
    <location>
        <begin position="165"/>
        <end position="190"/>
    </location>
</feature>
<feature type="coiled-coil region" evidence="1">
    <location>
        <begin position="246"/>
        <end position="295"/>
    </location>
</feature>
<organism evidence="4 5">
    <name type="scientific">Erysiphe neolycopersici</name>
    <dbReference type="NCBI Taxonomy" id="212602"/>
    <lineage>
        <taxon>Eukaryota</taxon>
        <taxon>Fungi</taxon>
        <taxon>Dikarya</taxon>
        <taxon>Ascomycota</taxon>
        <taxon>Pezizomycotina</taxon>
        <taxon>Leotiomycetes</taxon>
        <taxon>Erysiphales</taxon>
        <taxon>Erysiphaceae</taxon>
        <taxon>Erysiphe</taxon>
    </lineage>
</organism>
<keyword evidence="3" id="KW-0472">Membrane</keyword>
<dbReference type="STRING" id="212602.A0A420I790"/>